<dbReference type="EMBL" id="BRXU01000031">
    <property type="protein sequence ID" value="GLC59988.1"/>
    <property type="molecule type" value="Genomic_DNA"/>
</dbReference>
<proteinExistence type="predicted"/>
<evidence type="ECO:0000313" key="3">
    <source>
        <dbReference type="Proteomes" id="UP001165080"/>
    </source>
</evidence>
<comment type="caution">
    <text evidence="2">The sequence shown here is derived from an EMBL/GenBank/DDBJ whole genome shotgun (WGS) entry which is preliminary data.</text>
</comment>
<name>A0A9W6BXN4_9CHLO</name>
<feature type="compositionally biased region" description="Low complexity" evidence="1">
    <location>
        <begin position="1"/>
        <end position="20"/>
    </location>
</feature>
<feature type="region of interest" description="Disordered" evidence="1">
    <location>
        <begin position="406"/>
        <end position="442"/>
    </location>
</feature>
<dbReference type="Proteomes" id="UP001165080">
    <property type="component" value="Unassembled WGS sequence"/>
</dbReference>
<accession>A0A9W6BXN4</accession>
<feature type="region of interest" description="Disordered" evidence="1">
    <location>
        <begin position="1"/>
        <end position="62"/>
    </location>
</feature>
<protein>
    <submittedName>
        <fullName evidence="2">Uncharacterized protein</fullName>
    </submittedName>
</protein>
<evidence type="ECO:0000256" key="1">
    <source>
        <dbReference type="SAM" id="MobiDB-lite"/>
    </source>
</evidence>
<dbReference type="AlphaFoldDB" id="A0A9W6BXN4"/>
<feature type="compositionally biased region" description="Polar residues" evidence="1">
    <location>
        <begin position="406"/>
        <end position="415"/>
    </location>
</feature>
<feature type="region of interest" description="Disordered" evidence="1">
    <location>
        <begin position="705"/>
        <end position="742"/>
    </location>
</feature>
<sequence length="991" mass="100661">MQQQPAQLQPPQQQPRMQAQEQRHFEAREPEQQQQLCQPASEGFVTQQATQPRSTSGAGPRCSQAGGISAFDLMRQGQLRAASRCHTFFLERTSEGGWLGHCWAKGCATPAQQRLAGSSCWTVTLTVGPAGARAGGGDGGAVGGKETVVLLTNVPPGDGGVVSWTSTELLSNDLPPEGRWRGGPSVLKSALQKAVRLGRGACAVRSALHLVKEDGGCAQLLRRLSVVCVEDAILHPGLPLVVWLMAAQAKGFVLGRTHVEALLQLVYQLAMVTVRDGLPDTDPWDSGESAAAAAVAATASGVATQQGPSSLQQVDELALPPTEGCLVKCLLFRASYGGMGGDVRMMRAFAAYWAARFKGAAAHPPCGLGAASCGAPQEGPQPWTQAPQQPGTQAALPGACACMAAQSGTGPNQRDSGGRPVSAHPTLPPSDPGPGRGACDASEVHGHTDMVFDAPGPVGAAAAMAEDQDEDGSGPAAACGGVAFGGDATAAVFVEVRGCSAAGGARHGCDSVGAGAAPDPLGGTRATAGKRGATAACKRGAAQAFFSEAGAPYGQSAAVVSGRGEAASASAGAGPSRELTPAVAGAGVQGPVPDLREREISVCGGVCGADVDGCVSLQAVTLCGGGSQLGARDTYSQLSDAYFAARLQAEDAPPSCSAFVPASQLLAEAINEQRSLHRVAAAAATRQMQQTQQTQLQPVQSWQAHGRSASAGGAAAGGCAPMSSPWQQSGSGGQGPAGPRGASAAAALGAATFASPAGVFSTVSTQLQSTQQQLQHAVAGDLRPRWHCSDGEEAGLGREADGRGDGAAADCGRADGGGRASSWLAYIYGLYDQVPVPAALAGVASVGPMRRFDVPLSAVDFHVSDVVTRLMERPDVVALAPGPKSGGTLAGGEAASAAAAAAAAPEDAEEALKSAMWLFRSSKNPKVWVHRLSPCCRQAAAGGACGEHRRLEAQLEEEEAARRRLAAMWAAAGPWADRFSVNYIARRFGPP</sequence>
<organism evidence="2 3">
    <name type="scientific">Pleodorina starrii</name>
    <dbReference type="NCBI Taxonomy" id="330485"/>
    <lineage>
        <taxon>Eukaryota</taxon>
        <taxon>Viridiplantae</taxon>
        <taxon>Chlorophyta</taxon>
        <taxon>core chlorophytes</taxon>
        <taxon>Chlorophyceae</taxon>
        <taxon>CS clade</taxon>
        <taxon>Chlamydomonadales</taxon>
        <taxon>Volvocaceae</taxon>
        <taxon>Pleodorina</taxon>
    </lineage>
</organism>
<feature type="compositionally biased region" description="Polar residues" evidence="1">
    <location>
        <begin position="32"/>
        <end position="57"/>
    </location>
</feature>
<feature type="compositionally biased region" description="Basic and acidic residues" evidence="1">
    <location>
        <begin position="21"/>
        <end position="31"/>
    </location>
</feature>
<evidence type="ECO:0000313" key="2">
    <source>
        <dbReference type="EMBL" id="GLC59988.1"/>
    </source>
</evidence>
<keyword evidence="3" id="KW-1185">Reference proteome</keyword>
<reference evidence="2 3" key="1">
    <citation type="journal article" date="2023" name="Commun. Biol.">
        <title>Reorganization of the ancestral sex-determining regions during the evolution of trioecy in Pleodorina starrii.</title>
        <authorList>
            <person name="Takahashi K."/>
            <person name="Suzuki S."/>
            <person name="Kawai-Toyooka H."/>
            <person name="Yamamoto K."/>
            <person name="Hamaji T."/>
            <person name="Ootsuki R."/>
            <person name="Yamaguchi H."/>
            <person name="Kawachi M."/>
            <person name="Higashiyama T."/>
            <person name="Nozaki H."/>
        </authorList>
    </citation>
    <scope>NUCLEOTIDE SEQUENCE [LARGE SCALE GENOMIC DNA]</scope>
    <source>
        <strain evidence="2 3">NIES-4479</strain>
    </source>
</reference>
<gene>
    <name evidence="2" type="primary">PLEST005704</name>
    <name evidence="2" type="ORF">PLESTB_001561200</name>
</gene>
<feature type="compositionally biased region" description="Low complexity" evidence="1">
    <location>
        <begin position="705"/>
        <end position="729"/>
    </location>
</feature>